<feature type="transmembrane region" description="Helical" evidence="5">
    <location>
        <begin position="74"/>
        <end position="96"/>
    </location>
</feature>
<keyword evidence="2 5" id="KW-0812">Transmembrane</keyword>
<comment type="similarity">
    <text evidence="5">Belongs to the YciB family.</text>
</comment>
<evidence type="ECO:0000313" key="7">
    <source>
        <dbReference type="Proteomes" id="UP000219020"/>
    </source>
</evidence>
<proteinExistence type="inferred from homology"/>
<dbReference type="AlphaFoldDB" id="A0A2A5T408"/>
<dbReference type="Pfam" id="PF04279">
    <property type="entry name" value="IspA"/>
    <property type="match status" value="1"/>
</dbReference>
<dbReference type="Proteomes" id="UP000219020">
    <property type="component" value="Unassembled WGS sequence"/>
</dbReference>
<evidence type="ECO:0000313" key="6">
    <source>
        <dbReference type="EMBL" id="PCS22897.1"/>
    </source>
</evidence>
<keyword evidence="1 5" id="KW-1003">Cell membrane</keyword>
<organism evidence="6 7">
    <name type="scientific">Candidatus Enterovibrio escicola</name>
    <dbReference type="NCBI Taxonomy" id="1927127"/>
    <lineage>
        <taxon>Bacteria</taxon>
        <taxon>Pseudomonadati</taxon>
        <taxon>Pseudomonadota</taxon>
        <taxon>Gammaproteobacteria</taxon>
        <taxon>Vibrionales</taxon>
        <taxon>Vibrionaceae</taxon>
        <taxon>Enterovibrio</taxon>
    </lineage>
</organism>
<protein>
    <recommendedName>
        <fullName evidence="5">Inner membrane-spanning protein YciB</fullName>
    </recommendedName>
</protein>
<comment type="subcellular location">
    <subcellularLocation>
        <location evidence="5">Cell inner membrane</location>
        <topology evidence="5">Multi-pass membrane protein</topology>
    </subcellularLocation>
</comment>
<evidence type="ECO:0000256" key="5">
    <source>
        <dbReference type="HAMAP-Rule" id="MF_00189"/>
    </source>
</evidence>
<dbReference type="EMBL" id="NBYY01000013">
    <property type="protein sequence ID" value="PCS22897.1"/>
    <property type="molecule type" value="Genomic_DNA"/>
</dbReference>
<dbReference type="NCBIfam" id="NF001325">
    <property type="entry name" value="PRK00259.1-3"/>
    <property type="match status" value="1"/>
</dbReference>
<dbReference type="NCBIfam" id="NF001324">
    <property type="entry name" value="PRK00259.1-2"/>
    <property type="match status" value="1"/>
</dbReference>
<dbReference type="GO" id="GO:0005886">
    <property type="term" value="C:plasma membrane"/>
    <property type="evidence" value="ECO:0007669"/>
    <property type="project" value="UniProtKB-SubCell"/>
</dbReference>
<evidence type="ECO:0000256" key="4">
    <source>
        <dbReference type="ARBA" id="ARBA00023136"/>
    </source>
</evidence>
<evidence type="ECO:0000256" key="2">
    <source>
        <dbReference type="ARBA" id="ARBA00022692"/>
    </source>
</evidence>
<dbReference type="GeneID" id="66951593"/>
<dbReference type="HAMAP" id="MF_00189">
    <property type="entry name" value="YciB"/>
    <property type="match status" value="1"/>
</dbReference>
<evidence type="ECO:0000256" key="3">
    <source>
        <dbReference type="ARBA" id="ARBA00022989"/>
    </source>
</evidence>
<keyword evidence="4 5" id="KW-0472">Membrane</keyword>
<keyword evidence="5" id="KW-0997">Cell inner membrane</keyword>
<dbReference type="InterPro" id="IPR006008">
    <property type="entry name" value="YciB"/>
</dbReference>
<sequence>MKQIFDFIPLVIFFFFYKLYGIYVGTGALIISTIMQVIATWILYNKVEKMQVVSAALLAVFGGLTLFFQNDDFIKWKVTIVYTMFAGGLIISQYLGKPLIKSILGKGISLPNSVWNNINLAWIALFSILAVVNLYVAYTHPLDVWINFKVFGLFAVTLSYTLATGMYIYKHLSKK</sequence>
<evidence type="ECO:0000256" key="1">
    <source>
        <dbReference type="ARBA" id="ARBA00022475"/>
    </source>
</evidence>
<feature type="transmembrane region" description="Helical" evidence="5">
    <location>
        <begin position="20"/>
        <end position="44"/>
    </location>
</feature>
<comment type="function">
    <text evidence="5">Plays a role in cell envelope biogenesis, maintenance of cell envelope integrity and membrane homeostasis.</text>
</comment>
<comment type="caution">
    <text evidence="6">The sequence shown here is derived from an EMBL/GenBank/DDBJ whole genome shotgun (WGS) entry which is preliminary data.</text>
</comment>
<dbReference type="PANTHER" id="PTHR36917">
    <property type="entry name" value="INTRACELLULAR SEPTATION PROTEIN A-RELATED"/>
    <property type="match status" value="1"/>
</dbReference>
<feature type="transmembrane region" description="Helical" evidence="5">
    <location>
        <begin position="150"/>
        <end position="169"/>
    </location>
</feature>
<dbReference type="RefSeq" id="WP_097356378.1">
    <property type="nucleotide sequence ID" value="NZ_CAWNJE010000031.1"/>
</dbReference>
<name>A0A2A5T408_9GAMM</name>
<feature type="transmembrane region" description="Helical" evidence="5">
    <location>
        <begin position="51"/>
        <end position="68"/>
    </location>
</feature>
<keyword evidence="7" id="KW-1185">Reference proteome</keyword>
<accession>A0A2A5T408</accession>
<reference evidence="7" key="1">
    <citation type="submission" date="2017-04" db="EMBL/GenBank/DDBJ databases">
        <title>Genome evolution of the luminous symbionts of deep sea anglerfish.</title>
        <authorList>
            <person name="Hendry T.A."/>
        </authorList>
    </citation>
    <scope>NUCLEOTIDE SEQUENCE [LARGE SCALE GENOMIC DNA]</scope>
</reference>
<gene>
    <name evidence="5" type="primary">yciB</name>
    <name evidence="6" type="ORF">BTN49_1454</name>
</gene>
<feature type="transmembrane region" description="Helical" evidence="5">
    <location>
        <begin position="117"/>
        <end position="138"/>
    </location>
</feature>
<dbReference type="NCBIfam" id="TIGR00997">
    <property type="entry name" value="ispZ"/>
    <property type="match status" value="1"/>
</dbReference>
<dbReference type="PANTHER" id="PTHR36917:SF1">
    <property type="entry name" value="INNER MEMBRANE-SPANNING PROTEIN YCIB"/>
    <property type="match status" value="1"/>
</dbReference>
<keyword evidence="3 5" id="KW-1133">Transmembrane helix</keyword>